<comment type="catalytic activity">
    <reaction evidence="1">
        <text>D-glucono-1,5-lactone + H2O = D-gluconate + H(+)</text>
        <dbReference type="Rhea" id="RHEA:10440"/>
        <dbReference type="ChEBI" id="CHEBI:15377"/>
        <dbReference type="ChEBI" id="CHEBI:15378"/>
        <dbReference type="ChEBI" id="CHEBI:16217"/>
        <dbReference type="ChEBI" id="CHEBI:18391"/>
        <dbReference type="EC" id="3.1.1.17"/>
    </reaction>
</comment>
<gene>
    <name evidence="17" type="ORF">NMOB1V02_LOCUS1145</name>
</gene>
<comment type="cofactor">
    <cofactor evidence="4">
        <name>Mg(2+)</name>
        <dbReference type="ChEBI" id="CHEBI:18420"/>
    </cofactor>
</comment>
<dbReference type="InterPro" id="IPR013658">
    <property type="entry name" value="SGL"/>
</dbReference>
<feature type="active site" description="Proton donor/acceptor" evidence="14">
    <location>
        <position position="214"/>
    </location>
</feature>
<dbReference type="Pfam" id="PF08450">
    <property type="entry name" value="SGL"/>
    <property type="match status" value="1"/>
</dbReference>
<dbReference type="Proteomes" id="UP000678499">
    <property type="component" value="Unassembled WGS sequence"/>
</dbReference>
<dbReference type="InterPro" id="IPR005511">
    <property type="entry name" value="SMP-30"/>
</dbReference>
<evidence type="ECO:0000256" key="11">
    <source>
        <dbReference type="ARBA" id="ARBA00022801"/>
    </source>
</evidence>
<feature type="binding site" evidence="15">
    <location>
        <position position="214"/>
    </location>
    <ligand>
        <name>a divalent metal cation</name>
        <dbReference type="ChEBI" id="CHEBI:60240"/>
    </ligand>
</feature>
<feature type="binding site" evidence="15">
    <location>
        <position position="129"/>
    </location>
    <ligand>
        <name>substrate</name>
    </ligand>
</feature>
<keyword evidence="10 15" id="KW-0479">Metal-binding</keyword>
<evidence type="ECO:0000256" key="9">
    <source>
        <dbReference type="ARBA" id="ARBA00022490"/>
    </source>
</evidence>
<dbReference type="FunFam" id="2.120.10.30:FF:000027">
    <property type="entry name" value="Regucalcin homologue"/>
    <property type="match status" value="1"/>
</dbReference>
<evidence type="ECO:0000256" key="8">
    <source>
        <dbReference type="ARBA" id="ARBA00016808"/>
    </source>
</evidence>
<comment type="cofactor">
    <cofactor evidence="2">
        <name>Ca(2+)</name>
        <dbReference type="ChEBI" id="CHEBI:29108"/>
    </cofactor>
</comment>
<dbReference type="PANTHER" id="PTHR10907">
    <property type="entry name" value="REGUCALCIN"/>
    <property type="match status" value="1"/>
</dbReference>
<evidence type="ECO:0000256" key="12">
    <source>
        <dbReference type="ARBA" id="ARBA00022837"/>
    </source>
</evidence>
<organism evidence="17">
    <name type="scientific">Notodromas monacha</name>
    <dbReference type="NCBI Taxonomy" id="399045"/>
    <lineage>
        <taxon>Eukaryota</taxon>
        <taxon>Metazoa</taxon>
        <taxon>Ecdysozoa</taxon>
        <taxon>Arthropoda</taxon>
        <taxon>Crustacea</taxon>
        <taxon>Oligostraca</taxon>
        <taxon>Ostracoda</taxon>
        <taxon>Podocopa</taxon>
        <taxon>Podocopida</taxon>
        <taxon>Cypridocopina</taxon>
        <taxon>Cypridoidea</taxon>
        <taxon>Cyprididae</taxon>
        <taxon>Notodromas</taxon>
    </lineage>
</organism>
<evidence type="ECO:0000256" key="10">
    <source>
        <dbReference type="ARBA" id="ARBA00022723"/>
    </source>
</evidence>
<dbReference type="Gene3D" id="2.120.10.30">
    <property type="entry name" value="TolB, C-terminal domain"/>
    <property type="match status" value="1"/>
</dbReference>
<evidence type="ECO:0000256" key="13">
    <source>
        <dbReference type="ARBA" id="ARBA00032464"/>
    </source>
</evidence>
<dbReference type="EC" id="3.1.1.17" evidence="7"/>
<feature type="binding site" evidence="15">
    <location>
        <position position="109"/>
    </location>
    <ligand>
        <name>substrate</name>
    </ligand>
</feature>
<dbReference type="InterPro" id="IPR008367">
    <property type="entry name" value="Regucalcin"/>
</dbReference>
<feature type="domain" description="SMP-30/Gluconolactonase/LRE-like region" evidence="16">
    <location>
        <begin position="16"/>
        <end position="273"/>
    </location>
</feature>
<evidence type="ECO:0000259" key="16">
    <source>
        <dbReference type="Pfam" id="PF08450"/>
    </source>
</evidence>
<evidence type="ECO:0000256" key="14">
    <source>
        <dbReference type="PIRSR" id="PIRSR605511-1"/>
    </source>
</evidence>
<evidence type="ECO:0000313" key="17">
    <source>
        <dbReference type="EMBL" id="CAD7273246.1"/>
    </source>
</evidence>
<feature type="binding site" evidence="15">
    <location>
        <position position="162"/>
    </location>
    <ligand>
        <name>a divalent metal cation</name>
        <dbReference type="ChEBI" id="CHEBI:60240"/>
    </ligand>
</feature>
<evidence type="ECO:0000256" key="6">
    <source>
        <dbReference type="ARBA" id="ARBA00008853"/>
    </source>
</evidence>
<proteinExistence type="inferred from homology"/>
<feature type="binding site" evidence="15">
    <location>
        <position position="18"/>
    </location>
    <ligand>
        <name>a divalent metal cation</name>
        <dbReference type="ChEBI" id="CHEBI:60240"/>
    </ligand>
</feature>
<evidence type="ECO:0000256" key="4">
    <source>
        <dbReference type="ARBA" id="ARBA00001946"/>
    </source>
</evidence>
<feature type="binding site" evidence="15">
    <location>
        <position position="111"/>
    </location>
    <ligand>
        <name>substrate</name>
    </ligand>
</feature>
<keyword evidence="9" id="KW-0963">Cytoplasm</keyword>
<keyword evidence="12" id="KW-0106">Calcium</keyword>
<dbReference type="GO" id="GO:0004341">
    <property type="term" value="F:gluconolactonase activity"/>
    <property type="evidence" value="ECO:0007669"/>
    <property type="project" value="UniProtKB-EC"/>
</dbReference>
<keyword evidence="11" id="KW-0378">Hydrolase</keyword>
<keyword evidence="18" id="KW-1185">Reference proteome</keyword>
<dbReference type="PRINTS" id="PR01790">
    <property type="entry name" value="SMP30FAMILY"/>
</dbReference>
<comment type="similarity">
    <text evidence="6">Belongs to the SMP-30/CGR1 family.</text>
</comment>
<dbReference type="PRINTS" id="PR01791">
    <property type="entry name" value="REGUCALCIN"/>
</dbReference>
<dbReference type="AlphaFoldDB" id="A0A7R9G8L3"/>
<dbReference type="GO" id="GO:0005509">
    <property type="term" value="F:calcium ion binding"/>
    <property type="evidence" value="ECO:0007669"/>
    <property type="project" value="InterPro"/>
</dbReference>
<keyword evidence="15" id="KW-0862">Zinc</keyword>
<evidence type="ECO:0000256" key="5">
    <source>
        <dbReference type="ARBA" id="ARBA00004496"/>
    </source>
</evidence>
<evidence type="ECO:0000256" key="7">
    <source>
        <dbReference type="ARBA" id="ARBA00013227"/>
    </source>
</evidence>
<dbReference type="PANTHER" id="PTHR10907:SF66">
    <property type="entry name" value="MIP34848P1-RELATED"/>
    <property type="match status" value="1"/>
</dbReference>
<dbReference type="EMBL" id="OA882146">
    <property type="protein sequence ID" value="CAD7273246.1"/>
    <property type="molecule type" value="Genomic_DNA"/>
</dbReference>
<reference evidence="17" key="1">
    <citation type="submission" date="2020-11" db="EMBL/GenBank/DDBJ databases">
        <authorList>
            <person name="Tran Van P."/>
        </authorList>
    </citation>
    <scope>NUCLEOTIDE SEQUENCE</scope>
</reference>
<comment type="cofactor">
    <cofactor evidence="15">
        <name>Zn(2+)</name>
        <dbReference type="ChEBI" id="CHEBI:29105"/>
    </cofactor>
    <text evidence="15">Binds 1 divalent metal cation per subunit.</text>
</comment>
<sequence>MVIGKVEVVFKDNLTVGEGPHYIEEENALVFVDIPAHTVFRYDCNTGSVTKGVIPDVKEIGFIIPVREERNKFLIGADQTVAILEWDGKDADNLTVKVVDSVDELKGNRFNDAKCDRSGRLWLGTMGSEESPGEVKKHTAALYSLNSSGSLEKKLKDVSLSNGLGWSPDDSVFYYVDSVEMRVDAFDFNIKEGTIDNRRTIFDLPSNGFESIPDGLTVDVMGNLWVATFFGSKILRIDPQVGKLIDTVEIPAKNVTSCTWGGSHYDELYVTTSALCTDLKEYPMGGSLFKVSGLGMKGFPNVPCNFTTSTKTA</sequence>
<dbReference type="GO" id="GO:0030234">
    <property type="term" value="F:enzyme regulator activity"/>
    <property type="evidence" value="ECO:0007669"/>
    <property type="project" value="InterPro"/>
</dbReference>
<dbReference type="InterPro" id="IPR011042">
    <property type="entry name" value="6-blade_b-propeller_TolB-like"/>
</dbReference>
<name>A0A7R9G8L3_9CRUS</name>
<comment type="cofactor">
    <cofactor evidence="3">
        <name>Mn(2+)</name>
        <dbReference type="ChEBI" id="CHEBI:29035"/>
    </cofactor>
</comment>
<dbReference type="EMBL" id="CAJPEX010000109">
    <property type="protein sequence ID" value="CAG0913398.1"/>
    <property type="molecule type" value="Genomic_DNA"/>
</dbReference>
<evidence type="ECO:0000256" key="3">
    <source>
        <dbReference type="ARBA" id="ARBA00001936"/>
    </source>
</evidence>
<evidence type="ECO:0000256" key="2">
    <source>
        <dbReference type="ARBA" id="ARBA00001913"/>
    </source>
</evidence>
<accession>A0A7R9G8L3</accession>
<dbReference type="GO" id="GO:0005737">
    <property type="term" value="C:cytoplasm"/>
    <property type="evidence" value="ECO:0007669"/>
    <property type="project" value="UniProtKB-SubCell"/>
</dbReference>
<evidence type="ECO:0000256" key="15">
    <source>
        <dbReference type="PIRSR" id="PIRSR605511-2"/>
    </source>
</evidence>
<dbReference type="SUPFAM" id="SSF63829">
    <property type="entry name" value="Calcium-dependent phosphotriesterase"/>
    <property type="match status" value="1"/>
</dbReference>
<comment type="subcellular location">
    <subcellularLocation>
        <location evidence="5">Cytoplasm</location>
    </subcellularLocation>
</comment>
<dbReference type="GO" id="GO:0019853">
    <property type="term" value="P:L-ascorbic acid biosynthetic process"/>
    <property type="evidence" value="ECO:0007669"/>
    <property type="project" value="TreeGrafter"/>
</dbReference>
<protein>
    <recommendedName>
        <fullName evidence="8">Regucalcin</fullName>
        <ecNumber evidence="7">3.1.1.17</ecNumber>
    </recommendedName>
    <alternativeName>
        <fullName evidence="13">Gluconolactonase</fullName>
    </alternativeName>
</protein>
<evidence type="ECO:0000313" key="18">
    <source>
        <dbReference type="Proteomes" id="UP000678499"/>
    </source>
</evidence>
<dbReference type="OrthoDB" id="423498at2759"/>
<evidence type="ECO:0000256" key="1">
    <source>
        <dbReference type="ARBA" id="ARBA00001589"/>
    </source>
</evidence>